<dbReference type="Proteomes" id="UP000826656">
    <property type="component" value="Unassembled WGS sequence"/>
</dbReference>
<dbReference type="Pfam" id="PF17919">
    <property type="entry name" value="RT_RNaseH_2"/>
    <property type="match status" value="1"/>
</dbReference>
<dbReference type="InterPro" id="IPR053134">
    <property type="entry name" value="RNA-dir_DNA_polymerase"/>
</dbReference>
<dbReference type="EMBL" id="JAIVGD010000019">
    <property type="protein sequence ID" value="KAH0749108.1"/>
    <property type="molecule type" value="Genomic_DNA"/>
</dbReference>
<evidence type="ECO:0000313" key="4">
    <source>
        <dbReference type="Proteomes" id="UP000826656"/>
    </source>
</evidence>
<name>A0ABQ7UJH3_SOLTU</name>
<dbReference type="InterPro" id="IPR041577">
    <property type="entry name" value="RT_RNaseH_2"/>
</dbReference>
<dbReference type="PANTHER" id="PTHR24559">
    <property type="entry name" value="TRANSPOSON TY3-I GAG-POL POLYPROTEIN"/>
    <property type="match status" value="1"/>
</dbReference>
<accession>A0ABQ7UJH3</accession>
<evidence type="ECO:0008006" key="5">
    <source>
        <dbReference type="Google" id="ProtNLM"/>
    </source>
</evidence>
<dbReference type="Gene3D" id="3.30.70.270">
    <property type="match status" value="2"/>
</dbReference>
<keyword evidence="4" id="KW-1185">Reference proteome</keyword>
<dbReference type="Pfam" id="PF00078">
    <property type="entry name" value="RVT_1"/>
    <property type="match status" value="1"/>
</dbReference>
<organism evidence="3 4">
    <name type="scientific">Solanum tuberosum</name>
    <name type="common">Potato</name>
    <dbReference type="NCBI Taxonomy" id="4113"/>
    <lineage>
        <taxon>Eukaryota</taxon>
        <taxon>Viridiplantae</taxon>
        <taxon>Streptophyta</taxon>
        <taxon>Embryophyta</taxon>
        <taxon>Tracheophyta</taxon>
        <taxon>Spermatophyta</taxon>
        <taxon>Magnoliopsida</taxon>
        <taxon>eudicotyledons</taxon>
        <taxon>Gunneridae</taxon>
        <taxon>Pentapetalae</taxon>
        <taxon>asterids</taxon>
        <taxon>lamiids</taxon>
        <taxon>Solanales</taxon>
        <taxon>Solanaceae</taxon>
        <taxon>Solanoideae</taxon>
        <taxon>Solaneae</taxon>
        <taxon>Solanum</taxon>
    </lineage>
</organism>
<evidence type="ECO:0000313" key="3">
    <source>
        <dbReference type="EMBL" id="KAH0749108.1"/>
    </source>
</evidence>
<dbReference type="SUPFAM" id="SSF56672">
    <property type="entry name" value="DNA/RNA polymerases"/>
    <property type="match status" value="1"/>
</dbReference>
<comment type="caution">
    <text evidence="3">The sequence shown here is derived from an EMBL/GenBank/DDBJ whole genome shotgun (WGS) entry which is preliminary data.</text>
</comment>
<dbReference type="InterPro" id="IPR043502">
    <property type="entry name" value="DNA/RNA_pol_sf"/>
</dbReference>
<evidence type="ECO:0000259" key="2">
    <source>
        <dbReference type="Pfam" id="PF17919"/>
    </source>
</evidence>
<feature type="domain" description="Reverse transcriptase/retrotransposon-derived protein RNase H-like" evidence="2">
    <location>
        <begin position="343"/>
        <end position="437"/>
    </location>
</feature>
<proteinExistence type="predicted"/>
<gene>
    <name evidence="3" type="ORF">KY290_028340</name>
</gene>
<evidence type="ECO:0000259" key="1">
    <source>
        <dbReference type="Pfam" id="PF00078"/>
    </source>
</evidence>
<dbReference type="CDD" id="cd09274">
    <property type="entry name" value="RNase_HI_RT_Ty3"/>
    <property type="match status" value="1"/>
</dbReference>
<dbReference type="Gene3D" id="3.10.10.10">
    <property type="entry name" value="HIV Type 1 Reverse Transcriptase, subunit A, domain 1"/>
    <property type="match status" value="2"/>
</dbReference>
<dbReference type="InterPro" id="IPR043128">
    <property type="entry name" value="Rev_trsase/Diguanyl_cyclase"/>
</dbReference>
<sequence length="487" mass="56536">MRSLVAKIKRTLQMLHHWYGLVHACYSSIDCRTRVVKFQIPNEPIIKWSCSSAVPKCRFILYLKARKLVSKGCVYHLVLVNDSSVEIPHIQSVSIVKEFLEVFPDDLPRVPPEREIDFGIDIIPNTRPISIPPYRMAPTELKELKEQLEDLLDKDFIRPSISPWGAPVLFVRKKDGSLRMCIYYRQLNKGASKIDLRSGYRQLKVRECYIPKTTFRTRYGHNEFLVMSFGLTNALVVFMDLMNRVFKPYLDMFVIVFIDEILIYSRNEEDHASHLRIVLQILKDKELYAKFSKCEFWLESVAFLGHIISGEGIRVDTQRFVEGFLSISSPLTKLIQKIVKFQWSEACEKSFQELKKRLTTAPVLTLPEGTQGFVVYCDASRVLLGRVLIQNGKAIAYASRQLKVHEKNYPTHDLELAAVVFTLNIWCHYLYGVHVDVFTDHKSLQYVFTEKELNLRQMRCMSSMGSTAHFEEGKKELAQEMHRLARL</sequence>
<dbReference type="InterPro" id="IPR000477">
    <property type="entry name" value="RT_dom"/>
</dbReference>
<feature type="domain" description="Reverse transcriptase" evidence="1">
    <location>
        <begin position="179"/>
        <end position="308"/>
    </location>
</feature>
<reference evidence="3 4" key="1">
    <citation type="journal article" date="2021" name="bioRxiv">
        <title>Chromosome-scale and haplotype-resolved genome assembly of a tetraploid potato cultivar.</title>
        <authorList>
            <person name="Sun H."/>
            <person name="Jiao W.-B."/>
            <person name="Krause K."/>
            <person name="Campoy J.A."/>
            <person name="Goel M."/>
            <person name="Folz-Donahue K."/>
            <person name="Kukat C."/>
            <person name="Huettel B."/>
            <person name="Schneeberger K."/>
        </authorList>
    </citation>
    <scope>NUCLEOTIDE SEQUENCE [LARGE SCALE GENOMIC DNA]</scope>
    <source>
        <strain evidence="3">SolTubOtavaFocal</strain>
        <tissue evidence="3">Leaves</tissue>
    </source>
</reference>
<protein>
    <recommendedName>
        <fullName evidence="5">Retrotransposon protein</fullName>
    </recommendedName>
</protein>
<dbReference type="PANTHER" id="PTHR24559:SF444">
    <property type="entry name" value="REVERSE TRANSCRIPTASE DOMAIN-CONTAINING PROTEIN"/>
    <property type="match status" value="1"/>
</dbReference>
<dbReference type="CDD" id="cd01647">
    <property type="entry name" value="RT_LTR"/>
    <property type="match status" value="1"/>
</dbReference>